<keyword evidence="5" id="KW-0472">Membrane</keyword>
<dbReference type="PROSITE" id="PS50005">
    <property type="entry name" value="TPR"/>
    <property type="match status" value="2"/>
</dbReference>
<evidence type="ECO:0000256" key="4">
    <source>
        <dbReference type="SAM" id="Coils"/>
    </source>
</evidence>
<dbReference type="OrthoDB" id="9791784at2"/>
<keyword evidence="1" id="KW-0677">Repeat</keyword>
<dbReference type="AlphaFoldDB" id="A0A1M7YGY9"/>
<feature type="repeat" description="TPR" evidence="3">
    <location>
        <begin position="158"/>
        <end position="191"/>
    </location>
</feature>
<keyword evidence="7" id="KW-1185">Reference proteome</keyword>
<dbReference type="InterPro" id="IPR011990">
    <property type="entry name" value="TPR-like_helical_dom_sf"/>
</dbReference>
<name>A0A1M7YGY9_9FIRM</name>
<feature type="transmembrane region" description="Helical" evidence="5">
    <location>
        <begin position="241"/>
        <end position="263"/>
    </location>
</feature>
<dbReference type="SMART" id="SM00028">
    <property type="entry name" value="TPR"/>
    <property type="match status" value="6"/>
</dbReference>
<keyword evidence="5" id="KW-0812">Transmembrane</keyword>
<keyword evidence="2 3" id="KW-0802">TPR repeat</keyword>
<proteinExistence type="predicted"/>
<gene>
    <name evidence="6" type="ORF">SAMN02745217_03411</name>
</gene>
<dbReference type="InterPro" id="IPR051685">
    <property type="entry name" value="Ycf3/AcsC/BcsC/TPR_MFPF"/>
</dbReference>
<organism evidence="6 7">
    <name type="scientific">Anaerocolumna xylanovorans DSM 12503</name>
    <dbReference type="NCBI Taxonomy" id="1121345"/>
    <lineage>
        <taxon>Bacteria</taxon>
        <taxon>Bacillati</taxon>
        <taxon>Bacillota</taxon>
        <taxon>Clostridia</taxon>
        <taxon>Lachnospirales</taxon>
        <taxon>Lachnospiraceae</taxon>
        <taxon>Anaerocolumna</taxon>
    </lineage>
</organism>
<evidence type="ECO:0000256" key="5">
    <source>
        <dbReference type="SAM" id="Phobius"/>
    </source>
</evidence>
<feature type="repeat" description="TPR" evidence="3">
    <location>
        <begin position="420"/>
        <end position="453"/>
    </location>
</feature>
<reference evidence="6 7" key="1">
    <citation type="submission" date="2016-12" db="EMBL/GenBank/DDBJ databases">
        <authorList>
            <person name="Song W.-J."/>
            <person name="Kurnit D.M."/>
        </authorList>
    </citation>
    <scope>NUCLEOTIDE SEQUENCE [LARGE SCALE GENOMIC DNA]</scope>
    <source>
        <strain evidence="6 7">DSM 12503</strain>
    </source>
</reference>
<sequence length="467" mass="52959">MICPACNKSIQGKNNRCECCGEDLTVYKKVYMMSNRYYNEGLEKSKVRDLSGAVIILKKSLELNKRNTDARNLLGLIYYEMGESVAALSEWVISKHFQQETNDADRYMELVQANPTRLENLNQTTKRYNAALLSAKQGNEDLAIIQLKKVTNLNPHFVKALQLLALLYMKAGDMEKALKNLTKASKIDVSNTTTLRYLKELNEVTSTSAEDGKAERKEERKVIAEPIAFSHAPYKEDKPNIWPFVNLIIGIAVGILGAMFLILPTVKDNYQSEYSKKINDNSAAVNEWQQKYDSVQKEKESQDTKIDGLNKQIEELKGSQSDDTIYEQLIKTAALYINELQKGSSSQIDYLAVADELAKIQNDKLEQTEAVALYTNIKQAVGSNASAALYEKGHDQYSARKYDDALKNLLSAYELDATNVDAVYFIGRSYHQLGDYDNAKKYYNIVIEKFPDSWRVNDAKQRMTDIQ</sequence>
<accession>A0A1M7YGY9</accession>
<dbReference type="SUPFAM" id="SSF48452">
    <property type="entry name" value="TPR-like"/>
    <property type="match status" value="1"/>
</dbReference>
<dbReference type="Proteomes" id="UP000184612">
    <property type="component" value="Unassembled WGS sequence"/>
</dbReference>
<dbReference type="Pfam" id="PF13181">
    <property type="entry name" value="TPR_8"/>
    <property type="match status" value="1"/>
</dbReference>
<dbReference type="Pfam" id="PF13432">
    <property type="entry name" value="TPR_16"/>
    <property type="match status" value="1"/>
</dbReference>
<evidence type="ECO:0000256" key="3">
    <source>
        <dbReference type="PROSITE-ProRule" id="PRU00339"/>
    </source>
</evidence>
<dbReference type="Gene3D" id="1.25.40.10">
    <property type="entry name" value="Tetratricopeptide repeat domain"/>
    <property type="match status" value="3"/>
</dbReference>
<keyword evidence="5" id="KW-1133">Transmembrane helix</keyword>
<evidence type="ECO:0000256" key="1">
    <source>
        <dbReference type="ARBA" id="ARBA00022737"/>
    </source>
</evidence>
<evidence type="ECO:0000313" key="7">
    <source>
        <dbReference type="Proteomes" id="UP000184612"/>
    </source>
</evidence>
<dbReference type="InterPro" id="IPR019734">
    <property type="entry name" value="TPR_rpt"/>
</dbReference>
<dbReference type="PANTHER" id="PTHR44943:SF8">
    <property type="entry name" value="TPR REPEAT-CONTAINING PROTEIN MJ0263"/>
    <property type="match status" value="1"/>
</dbReference>
<feature type="coiled-coil region" evidence="4">
    <location>
        <begin position="285"/>
        <end position="319"/>
    </location>
</feature>
<protein>
    <submittedName>
        <fullName evidence="6">TolA-binding protein</fullName>
    </submittedName>
</protein>
<keyword evidence="4" id="KW-0175">Coiled coil</keyword>
<dbReference type="EMBL" id="FRFD01000010">
    <property type="protein sequence ID" value="SHO51917.1"/>
    <property type="molecule type" value="Genomic_DNA"/>
</dbReference>
<dbReference type="STRING" id="1121345.SAMN02745217_03411"/>
<evidence type="ECO:0000313" key="6">
    <source>
        <dbReference type="EMBL" id="SHO51917.1"/>
    </source>
</evidence>
<dbReference type="PANTHER" id="PTHR44943">
    <property type="entry name" value="CELLULOSE SYNTHASE OPERON PROTEIN C"/>
    <property type="match status" value="1"/>
</dbReference>
<dbReference type="RefSeq" id="WP_073590064.1">
    <property type="nucleotide sequence ID" value="NZ_FRFD01000010.1"/>
</dbReference>
<evidence type="ECO:0000256" key="2">
    <source>
        <dbReference type="ARBA" id="ARBA00022803"/>
    </source>
</evidence>